<dbReference type="OrthoDB" id="2492750at2"/>
<evidence type="ECO:0000313" key="2">
    <source>
        <dbReference type="EMBL" id="EHQ59780.1"/>
    </source>
</evidence>
<evidence type="ECO:0000313" key="3">
    <source>
        <dbReference type="Proteomes" id="UP000003900"/>
    </source>
</evidence>
<dbReference type="PANTHER" id="PTHR34614">
    <property type="match status" value="1"/>
</dbReference>
<dbReference type="PATRIC" id="fig|1131935.3.peg.4901"/>
<feature type="domain" description="Transposase IS4-like" evidence="1">
    <location>
        <begin position="49"/>
        <end position="312"/>
    </location>
</feature>
<dbReference type="InterPro" id="IPR012337">
    <property type="entry name" value="RNaseH-like_sf"/>
</dbReference>
<comment type="caution">
    <text evidence="2">The sequence shown here is derived from an EMBL/GenBank/DDBJ whole genome shotgun (WGS) entry which is preliminary data.</text>
</comment>
<dbReference type="AlphaFoldDB" id="H3SMC1"/>
<dbReference type="GO" id="GO:0003677">
    <property type="term" value="F:DNA binding"/>
    <property type="evidence" value="ECO:0007669"/>
    <property type="project" value="InterPro"/>
</dbReference>
<dbReference type="InterPro" id="IPR002559">
    <property type="entry name" value="Transposase_11"/>
</dbReference>
<gene>
    <name evidence="2" type="ORF">PDENDC454_23561</name>
</gene>
<dbReference type="GO" id="GO:0006313">
    <property type="term" value="P:DNA transposition"/>
    <property type="evidence" value="ECO:0007669"/>
    <property type="project" value="InterPro"/>
</dbReference>
<proteinExistence type="predicted"/>
<name>H3SMC1_9BACL</name>
<dbReference type="Proteomes" id="UP000003900">
    <property type="component" value="Unassembled WGS sequence"/>
</dbReference>
<protein>
    <submittedName>
        <fullName evidence="2">Transposase</fullName>
    </submittedName>
</protein>
<dbReference type="PANTHER" id="PTHR34614:SF2">
    <property type="entry name" value="TRANSPOSASE IS4-LIKE DOMAIN-CONTAINING PROTEIN"/>
    <property type="match status" value="1"/>
</dbReference>
<dbReference type="EMBL" id="AHKH01000101">
    <property type="protein sequence ID" value="EHQ59780.1"/>
    <property type="molecule type" value="Genomic_DNA"/>
</dbReference>
<keyword evidence="3" id="KW-1185">Reference proteome</keyword>
<accession>H3SMC1</accession>
<reference evidence="2 3" key="1">
    <citation type="journal article" date="2012" name="J. Bacteriol.">
        <title>Genome Sequence of the Pattern-Forming Social Bacterium Paenibacillus dendritiformis C454 Chiral Morphotype.</title>
        <authorList>
            <person name="Sirota-Madi A."/>
            <person name="Olender T."/>
            <person name="Helman Y."/>
            <person name="Brainis I."/>
            <person name="Finkelshtein A."/>
            <person name="Roth D."/>
            <person name="Hagai E."/>
            <person name="Leshkowitz D."/>
            <person name="Brodsky L."/>
            <person name="Galatenko V."/>
            <person name="Nikolaev V."/>
            <person name="Gutnick D.L."/>
            <person name="Lancet D."/>
            <person name="Ben-Jacob E."/>
        </authorList>
    </citation>
    <scope>NUCLEOTIDE SEQUENCE [LARGE SCALE GENOMIC DNA]</scope>
    <source>
        <strain evidence="2 3">C454</strain>
    </source>
</reference>
<evidence type="ECO:0000259" key="1">
    <source>
        <dbReference type="Pfam" id="PF01609"/>
    </source>
</evidence>
<dbReference type="STRING" id="1131935.PDENDC454_23561"/>
<organism evidence="2 3">
    <name type="scientific">Paenibacillus dendritiformis C454</name>
    <dbReference type="NCBI Taxonomy" id="1131935"/>
    <lineage>
        <taxon>Bacteria</taxon>
        <taxon>Bacillati</taxon>
        <taxon>Bacillota</taxon>
        <taxon>Bacilli</taxon>
        <taxon>Bacillales</taxon>
        <taxon>Paenibacillaceae</taxon>
        <taxon>Paenibacillus</taxon>
    </lineage>
</organism>
<sequence>MHELYSTLALEAWQYNPDTVLAFHSDTTSKSVYGAYKDAEEGDLLITEGYSCDRHGDKQFQFGLIVDGQGRPVYGDVHDGNKSDKSWNPEVLQKLDAQRQRVNLQGFIYVADSAAMTRETLDQVRQAKAYLITRGGNNLKIVKQALEKQVNQERECVMAAIGAQAKRVFHCEHDAQSALKQWLIDHPLTFHQLEGRIGSYEDILRPQGRPKKGAVPEIVTRYKLVFDPVLPNEEAIQAARRRASRFVLVSTVPTEFQGRAMDSAALLQTYKGQIRVECNFSILKDPYFVDEIYLKKPHRVEVLGYLFLIALLVYHTIQGKDGIL</sequence>
<dbReference type="SUPFAM" id="SSF53098">
    <property type="entry name" value="Ribonuclease H-like"/>
    <property type="match status" value="1"/>
</dbReference>
<dbReference type="GO" id="GO:0004803">
    <property type="term" value="F:transposase activity"/>
    <property type="evidence" value="ECO:0007669"/>
    <property type="project" value="InterPro"/>
</dbReference>
<dbReference type="Pfam" id="PF01609">
    <property type="entry name" value="DDE_Tnp_1"/>
    <property type="match status" value="1"/>
</dbReference>